<gene>
    <name evidence="2" type="ORF">NDK43_31115</name>
</gene>
<evidence type="ECO:0000313" key="3">
    <source>
        <dbReference type="Proteomes" id="UP001523262"/>
    </source>
</evidence>
<dbReference type="Proteomes" id="UP001523262">
    <property type="component" value="Unassembled WGS sequence"/>
</dbReference>
<reference evidence="2 3" key="1">
    <citation type="submission" date="2022-06" db="EMBL/GenBank/DDBJ databases">
        <authorList>
            <person name="Jeon C.O."/>
        </authorList>
    </citation>
    <scope>NUCLEOTIDE SEQUENCE [LARGE SCALE GENOMIC DNA]</scope>
    <source>
        <strain evidence="2 3">KCTC 13943</strain>
    </source>
</reference>
<name>A0ABT0WK69_9BACI</name>
<organism evidence="2 3">
    <name type="scientific">Neobacillus pocheonensis</name>
    <dbReference type="NCBI Taxonomy" id="363869"/>
    <lineage>
        <taxon>Bacteria</taxon>
        <taxon>Bacillati</taxon>
        <taxon>Bacillota</taxon>
        <taxon>Bacilli</taxon>
        <taxon>Bacillales</taxon>
        <taxon>Bacillaceae</taxon>
        <taxon>Neobacillus</taxon>
    </lineage>
</organism>
<feature type="region of interest" description="Disordered" evidence="1">
    <location>
        <begin position="33"/>
        <end position="59"/>
    </location>
</feature>
<feature type="compositionally biased region" description="Basic and acidic residues" evidence="1">
    <location>
        <begin position="44"/>
        <end position="58"/>
    </location>
</feature>
<evidence type="ECO:0000313" key="2">
    <source>
        <dbReference type="EMBL" id="MCM2535929.1"/>
    </source>
</evidence>
<dbReference type="EMBL" id="JAMQCR010000003">
    <property type="protein sequence ID" value="MCM2535929.1"/>
    <property type="molecule type" value="Genomic_DNA"/>
</dbReference>
<proteinExistence type="predicted"/>
<sequence length="124" mass="14945">MVENDNKRKQEPNREVDHFSRFMFGNSKYRETYKSVENNSQELPEQKEQSSFDSRSSRSNDWFFGIRRNESATSTHTTQNKIENFLNNVDFELLMETVDMFVTTSKQFKPLLKEITPIFRRFRK</sequence>
<accession>A0ABT0WK69</accession>
<keyword evidence="3" id="KW-1185">Reference proteome</keyword>
<evidence type="ECO:0000256" key="1">
    <source>
        <dbReference type="SAM" id="MobiDB-lite"/>
    </source>
</evidence>
<comment type="caution">
    <text evidence="2">The sequence shown here is derived from an EMBL/GenBank/DDBJ whole genome shotgun (WGS) entry which is preliminary data.</text>
</comment>
<protein>
    <submittedName>
        <fullName evidence="2">Uncharacterized protein</fullName>
    </submittedName>
</protein>